<proteinExistence type="predicted"/>
<organism evidence="2 3">
    <name type="scientific">Microbacterium elymi</name>
    <dbReference type="NCBI Taxonomy" id="2909587"/>
    <lineage>
        <taxon>Bacteria</taxon>
        <taxon>Bacillati</taxon>
        <taxon>Actinomycetota</taxon>
        <taxon>Actinomycetes</taxon>
        <taxon>Micrococcales</taxon>
        <taxon>Microbacteriaceae</taxon>
        <taxon>Microbacterium</taxon>
    </lineage>
</organism>
<feature type="compositionally biased region" description="Basic residues" evidence="1">
    <location>
        <begin position="111"/>
        <end position="120"/>
    </location>
</feature>
<evidence type="ECO:0000313" key="2">
    <source>
        <dbReference type="EMBL" id="UUT35987.1"/>
    </source>
</evidence>
<evidence type="ECO:0008006" key="4">
    <source>
        <dbReference type="Google" id="ProtNLM"/>
    </source>
</evidence>
<dbReference type="EMBL" id="CP091139">
    <property type="protein sequence ID" value="UUT35987.1"/>
    <property type="molecule type" value="Genomic_DNA"/>
</dbReference>
<sequence>MRLPIDRAGRHVIALYDEVPVVVVPAESDLTAADELEAADLAGEVLITPADDVLGFTASGTREPSFAAPETTEDAVATVGAGVGVVIVPMSLARSASPQGRHLPAAARRTDLHRRARVGRRPPLGPDRRLRRDRARPHREFVALRRGHAPGAASALRLGRCAPSLRDLSDTRSPSERGTDVKPRPTPGPSSRSLALPRSGTCPTPGPRASAGRPFVSVAALPHSGTSPTPGP</sequence>
<protein>
    <recommendedName>
        <fullName evidence="4">LysR substrate-binding domain-containing protein</fullName>
    </recommendedName>
</protein>
<dbReference type="RefSeq" id="WP_259612635.1">
    <property type="nucleotide sequence ID" value="NZ_CP091139.2"/>
</dbReference>
<dbReference type="Gene3D" id="3.40.190.10">
    <property type="entry name" value="Periplasmic binding protein-like II"/>
    <property type="match status" value="2"/>
</dbReference>
<feature type="compositionally biased region" description="Basic and acidic residues" evidence="1">
    <location>
        <begin position="167"/>
        <end position="183"/>
    </location>
</feature>
<feature type="region of interest" description="Disordered" evidence="1">
    <location>
        <begin position="98"/>
        <end position="137"/>
    </location>
</feature>
<reference evidence="2" key="1">
    <citation type="submission" date="2022-01" db="EMBL/GenBank/DDBJ databases">
        <title>Microbacterium eymi and Microbacterium rhizovicinus sp. nov., isolated from the rhizospheric soil of Elymus tsukushiensis, a plant native to the Dokdo Islands, Republic of Korea.</title>
        <authorList>
            <person name="Hwang Y.J."/>
        </authorList>
    </citation>
    <scope>NUCLEOTIDE SEQUENCE</scope>
    <source>
        <strain evidence="2">KUDC0405</strain>
    </source>
</reference>
<keyword evidence="3" id="KW-1185">Reference proteome</keyword>
<evidence type="ECO:0000256" key="1">
    <source>
        <dbReference type="SAM" id="MobiDB-lite"/>
    </source>
</evidence>
<evidence type="ECO:0000313" key="3">
    <source>
        <dbReference type="Proteomes" id="UP001054811"/>
    </source>
</evidence>
<dbReference type="Proteomes" id="UP001054811">
    <property type="component" value="Chromosome"/>
</dbReference>
<dbReference type="SUPFAM" id="SSF53850">
    <property type="entry name" value="Periplasmic binding protein-like II"/>
    <property type="match status" value="1"/>
</dbReference>
<feature type="region of interest" description="Disordered" evidence="1">
    <location>
        <begin position="152"/>
        <end position="232"/>
    </location>
</feature>
<name>A0ABY5NLH0_9MICO</name>
<gene>
    <name evidence="2" type="ORF">L2X98_23025</name>
</gene>
<accession>A0ABY5NLH0</accession>